<reference evidence="2 3" key="1">
    <citation type="submission" date="2016-10" db="EMBL/GenBank/DDBJ databases">
        <authorList>
            <person name="de Groot N.N."/>
        </authorList>
    </citation>
    <scope>NUCLEOTIDE SEQUENCE [LARGE SCALE GENOMIC DNA]</scope>
    <source>
        <strain evidence="2 3">AA1</strain>
    </source>
</reference>
<dbReference type="OrthoDB" id="9791241at2"/>
<evidence type="ECO:0000259" key="1">
    <source>
        <dbReference type="Pfam" id="PF13524"/>
    </source>
</evidence>
<dbReference type="AlphaFoldDB" id="A0A1G5JRU5"/>
<dbReference type="RefSeq" id="WP_092215910.1">
    <property type="nucleotide sequence ID" value="NZ_FMUX01000039.1"/>
</dbReference>
<name>A0A1G5JRU5_9BACT</name>
<sequence length="361" mass="41841">MKILVVGDWHSELHEEPVLHAFESLGHQTFRFSWHNYFMPHEEGVFASLAAFVGRVQNKLIAGQSVARINADFISMVFSVRPDVVFVYRGTHITSESLKVVKAALPHIVLVGYNNDDPFAKGHSYLLWRHFLKAIPVYDLMLAYRHHNLDDFKGAGAQRVQLLRSWFVQERNHPVKLTLSERERYSCDVVFVGHYEPDGRLEMLETIVKQGFSLKVFGPDGWDSIIRRSPWLSQLSPVRPLWGEDYNKALCGAKVSLCFLSKLNRDTYTRRCFEIPAARSVLMAEYTDDLATLYKEDREAVFFSSTDELIEKLHQYIRNDELRHKVAQAGFERVYNDKHDVASRMQQVVTWISEFELEKEG</sequence>
<dbReference type="EMBL" id="FMUX01000039">
    <property type="protein sequence ID" value="SCY90399.1"/>
    <property type="molecule type" value="Genomic_DNA"/>
</dbReference>
<dbReference type="Pfam" id="PF13524">
    <property type="entry name" value="Glyco_trans_1_2"/>
    <property type="match status" value="1"/>
</dbReference>
<evidence type="ECO:0000313" key="3">
    <source>
        <dbReference type="Proteomes" id="UP000198870"/>
    </source>
</evidence>
<gene>
    <name evidence="2" type="ORF">SAMN05216233_13910</name>
</gene>
<protein>
    <submittedName>
        <fullName evidence="2">Glycosyl transferases group 1</fullName>
    </submittedName>
</protein>
<keyword evidence="3" id="KW-1185">Reference proteome</keyword>
<organism evidence="2 3">
    <name type="scientific">Desulfoluna spongiiphila</name>
    <dbReference type="NCBI Taxonomy" id="419481"/>
    <lineage>
        <taxon>Bacteria</taxon>
        <taxon>Pseudomonadati</taxon>
        <taxon>Thermodesulfobacteriota</taxon>
        <taxon>Desulfobacteria</taxon>
        <taxon>Desulfobacterales</taxon>
        <taxon>Desulfolunaceae</taxon>
        <taxon>Desulfoluna</taxon>
    </lineage>
</organism>
<accession>A0A1G5JRU5</accession>
<evidence type="ECO:0000313" key="2">
    <source>
        <dbReference type="EMBL" id="SCY90399.1"/>
    </source>
</evidence>
<dbReference type="GO" id="GO:0016740">
    <property type="term" value="F:transferase activity"/>
    <property type="evidence" value="ECO:0007669"/>
    <property type="project" value="UniProtKB-KW"/>
</dbReference>
<dbReference type="STRING" id="419481.SAMN05216233_13910"/>
<feature type="domain" description="Spore protein YkvP/CgeB glycosyl transferase-like" evidence="1">
    <location>
        <begin position="202"/>
        <end position="349"/>
    </location>
</feature>
<proteinExistence type="predicted"/>
<keyword evidence="2" id="KW-0808">Transferase</keyword>
<dbReference type="InterPro" id="IPR055259">
    <property type="entry name" value="YkvP/CgeB_Glyco_trans-like"/>
</dbReference>
<dbReference type="Proteomes" id="UP000198870">
    <property type="component" value="Unassembled WGS sequence"/>
</dbReference>